<dbReference type="Proteomes" id="UP001151760">
    <property type="component" value="Unassembled WGS sequence"/>
</dbReference>
<dbReference type="InterPro" id="IPR001584">
    <property type="entry name" value="Integrase_cat-core"/>
</dbReference>
<organism evidence="5 6">
    <name type="scientific">Tanacetum coccineum</name>
    <dbReference type="NCBI Taxonomy" id="301880"/>
    <lineage>
        <taxon>Eukaryota</taxon>
        <taxon>Viridiplantae</taxon>
        <taxon>Streptophyta</taxon>
        <taxon>Embryophyta</taxon>
        <taxon>Tracheophyta</taxon>
        <taxon>Spermatophyta</taxon>
        <taxon>Magnoliopsida</taxon>
        <taxon>eudicotyledons</taxon>
        <taxon>Gunneridae</taxon>
        <taxon>Pentapetalae</taxon>
        <taxon>asterids</taxon>
        <taxon>campanulids</taxon>
        <taxon>Asterales</taxon>
        <taxon>Asteraceae</taxon>
        <taxon>Asteroideae</taxon>
        <taxon>Anthemideae</taxon>
        <taxon>Anthemidinae</taxon>
        <taxon>Tanacetum</taxon>
    </lineage>
</organism>
<sequence length="563" mass="63582">MDLETAQTNCYWQSSHLQTTPLNQENGNSFKPTVRTTANADGTSTSMIPGPVTTEEKAQKKNNVKARRINQTLHNEALMSSTTTSRLNLEQIHEDDLEEIGFEVEVSFTEHESKKVFLENWECRGPRNQDNKNMNQDNSRRTVNMEETSSKAMVAIDGASFDWSFMANEEVPTNMDLMAFLDSEAHCNYHQREGMVNENNYTRVNYNYSAKKAHPNSHRNMTPRAVLMKTGLKPLNTARPVNTAHPKTTVYRARPMSCNMSYLSDFKEFNGGYVTFGGGARGGRITGKGSLKTGKLGFKDVYFVKELQTEFKNRVMNEFCEKKDIKREFSIARTPQQNGFVERRNRTLIEVARTMLADSKLSTTFWAEAINTACYMQNRVQKKYGALQTSKELKFSQDYIVMPLWKDGSMFDSSSKNSCDDEPQPSSNAEKKDDKGVSKASRFSDQEKPKSSTPNINTAGPSINTASANFKTGRSATIEATHADLFVDLPKGKRVVGTKWIFRNKKDERGIVTRNKASLVAQGYTQEEGIDYDEVFAHVATQDCKMAKMIKTMTKAQSQDRKA</sequence>
<dbReference type="InterPro" id="IPR013103">
    <property type="entry name" value="RVT_2"/>
</dbReference>
<evidence type="ECO:0000256" key="2">
    <source>
        <dbReference type="ARBA" id="ARBA00022801"/>
    </source>
</evidence>
<evidence type="ECO:0000259" key="4">
    <source>
        <dbReference type="PROSITE" id="PS50994"/>
    </source>
</evidence>
<feature type="compositionally biased region" description="Polar residues" evidence="3">
    <location>
        <begin position="451"/>
        <end position="468"/>
    </location>
</feature>
<dbReference type="SUPFAM" id="SSF53098">
    <property type="entry name" value="Ribonuclease H-like"/>
    <property type="match status" value="1"/>
</dbReference>
<dbReference type="InterPro" id="IPR012337">
    <property type="entry name" value="RNaseH-like_sf"/>
</dbReference>
<feature type="domain" description="Integrase catalytic" evidence="4">
    <location>
        <begin position="309"/>
        <end position="398"/>
    </location>
</feature>
<reference evidence="5" key="1">
    <citation type="journal article" date="2022" name="Int. J. Mol. Sci.">
        <title>Draft Genome of Tanacetum Coccineum: Genomic Comparison of Closely Related Tanacetum-Family Plants.</title>
        <authorList>
            <person name="Yamashiro T."/>
            <person name="Shiraishi A."/>
            <person name="Nakayama K."/>
            <person name="Satake H."/>
        </authorList>
    </citation>
    <scope>NUCLEOTIDE SEQUENCE</scope>
</reference>
<reference evidence="5" key="2">
    <citation type="submission" date="2022-01" db="EMBL/GenBank/DDBJ databases">
        <authorList>
            <person name="Yamashiro T."/>
            <person name="Shiraishi A."/>
            <person name="Satake H."/>
            <person name="Nakayama K."/>
        </authorList>
    </citation>
    <scope>NUCLEOTIDE SEQUENCE</scope>
</reference>
<proteinExistence type="predicted"/>
<feature type="region of interest" description="Disordered" evidence="3">
    <location>
        <begin position="412"/>
        <end position="468"/>
    </location>
</feature>
<feature type="compositionally biased region" description="Basic and acidic residues" evidence="3">
    <location>
        <begin position="429"/>
        <end position="450"/>
    </location>
</feature>
<dbReference type="PANTHER" id="PTHR42648:SF32">
    <property type="entry name" value="RIBONUCLEASE H-LIKE DOMAIN, GAG-PRE-INTEGRASE DOMAIN PROTEIN-RELATED"/>
    <property type="match status" value="1"/>
</dbReference>
<keyword evidence="2" id="KW-0378">Hydrolase</keyword>
<dbReference type="Pfam" id="PF07727">
    <property type="entry name" value="RVT_2"/>
    <property type="match status" value="1"/>
</dbReference>
<evidence type="ECO:0000256" key="1">
    <source>
        <dbReference type="ARBA" id="ARBA00022723"/>
    </source>
</evidence>
<accession>A0ABQ5BQF9</accession>
<evidence type="ECO:0000313" key="6">
    <source>
        <dbReference type="Proteomes" id="UP001151760"/>
    </source>
</evidence>
<evidence type="ECO:0000313" key="5">
    <source>
        <dbReference type="EMBL" id="GJT16961.1"/>
    </source>
</evidence>
<evidence type="ECO:0000256" key="3">
    <source>
        <dbReference type="SAM" id="MobiDB-lite"/>
    </source>
</evidence>
<dbReference type="InterPro" id="IPR036397">
    <property type="entry name" value="RNaseH_sf"/>
</dbReference>
<dbReference type="Gene3D" id="3.30.420.10">
    <property type="entry name" value="Ribonuclease H-like superfamily/Ribonuclease H"/>
    <property type="match status" value="1"/>
</dbReference>
<comment type="caution">
    <text evidence="5">The sequence shown here is derived from an EMBL/GenBank/DDBJ whole genome shotgun (WGS) entry which is preliminary data.</text>
</comment>
<gene>
    <name evidence="5" type="ORF">Tco_0875667</name>
</gene>
<dbReference type="PANTHER" id="PTHR42648">
    <property type="entry name" value="TRANSPOSASE, PUTATIVE-RELATED"/>
    <property type="match status" value="1"/>
</dbReference>
<keyword evidence="1" id="KW-0479">Metal-binding</keyword>
<dbReference type="InterPro" id="IPR039537">
    <property type="entry name" value="Retrotran_Ty1/copia-like"/>
</dbReference>
<dbReference type="PROSITE" id="PS50994">
    <property type="entry name" value="INTEGRASE"/>
    <property type="match status" value="1"/>
</dbReference>
<name>A0ABQ5BQF9_9ASTR</name>
<dbReference type="EMBL" id="BQNB010013518">
    <property type="protein sequence ID" value="GJT16961.1"/>
    <property type="molecule type" value="Genomic_DNA"/>
</dbReference>
<keyword evidence="6" id="KW-1185">Reference proteome</keyword>
<protein>
    <submittedName>
        <fullName evidence="5">Retrovirus-related pol polyprotein from transposon TNT 1-94</fullName>
    </submittedName>
</protein>